<dbReference type="Gene3D" id="2.40.128.110">
    <property type="entry name" value="Lipid/polyisoprenoid-binding, YceI-like"/>
    <property type="match status" value="1"/>
</dbReference>
<dbReference type="Proteomes" id="UP000530564">
    <property type="component" value="Unassembled WGS sequence"/>
</dbReference>
<dbReference type="EMBL" id="JACIDK010000001">
    <property type="protein sequence ID" value="MBB3890418.1"/>
    <property type="molecule type" value="Genomic_DNA"/>
</dbReference>
<sequence>MKLAAWAFAALTVAACSQPQAEKKAAEPAAPMAAAPAVQNTAPPGEYKLDNTHASVTFRVNHLGLSRYTARFTDIAGKLNFDPANPAAMSVEATVDPNSLETDFPLDEPDFDAELTGPQWLDAGRFPTITFKSTKVEPTGANTAKVTGDFTLHGVTRPLTLDVTFNGGYAAGGMDPSGARIGFSAKGEIKRSEFGIAYGVPAAGTNFGVSDAVEIIIEAEFTQPGPAKPAA</sequence>
<dbReference type="PANTHER" id="PTHR34406:SF1">
    <property type="entry name" value="PROTEIN YCEI"/>
    <property type="match status" value="1"/>
</dbReference>
<reference evidence="2 3" key="1">
    <citation type="submission" date="2020-08" db="EMBL/GenBank/DDBJ databases">
        <title>Genomic Encyclopedia of Type Strains, Phase IV (KMG-IV): sequencing the most valuable type-strain genomes for metagenomic binning, comparative biology and taxonomic classification.</title>
        <authorList>
            <person name="Goeker M."/>
        </authorList>
    </citation>
    <scope>NUCLEOTIDE SEQUENCE [LARGE SCALE GENOMIC DNA]</scope>
    <source>
        <strain evidence="2 3">DSM 21793</strain>
    </source>
</reference>
<dbReference type="AlphaFoldDB" id="A0A839ZWI1"/>
<dbReference type="RefSeq" id="WP_183770471.1">
    <property type="nucleotide sequence ID" value="NZ_JACIDK010000001.1"/>
</dbReference>
<dbReference type="InterPro" id="IPR007372">
    <property type="entry name" value="Lipid/polyisoprenoid-bd_YceI"/>
</dbReference>
<gene>
    <name evidence="2" type="ORF">GGQ61_001115</name>
</gene>
<dbReference type="PROSITE" id="PS51257">
    <property type="entry name" value="PROKAR_LIPOPROTEIN"/>
    <property type="match status" value="1"/>
</dbReference>
<dbReference type="SMART" id="SM00867">
    <property type="entry name" value="YceI"/>
    <property type="match status" value="1"/>
</dbReference>
<evidence type="ECO:0000259" key="1">
    <source>
        <dbReference type="SMART" id="SM00867"/>
    </source>
</evidence>
<dbReference type="PANTHER" id="PTHR34406">
    <property type="entry name" value="PROTEIN YCEI"/>
    <property type="match status" value="1"/>
</dbReference>
<dbReference type="SUPFAM" id="SSF101874">
    <property type="entry name" value="YceI-like"/>
    <property type="match status" value="1"/>
</dbReference>
<dbReference type="Pfam" id="PF04264">
    <property type="entry name" value="YceI"/>
    <property type="match status" value="1"/>
</dbReference>
<accession>A0A839ZWI1</accession>
<evidence type="ECO:0000313" key="3">
    <source>
        <dbReference type="Proteomes" id="UP000530564"/>
    </source>
</evidence>
<name>A0A839ZWI1_9CAUL</name>
<proteinExistence type="predicted"/>
<organism evidence="2 3">
    <name type="scientific">Phenylobacterium haematophilum</name>
    <dbReference type="NCBI Taxonomy" id="98513"/>
    <lineage>
        <taxon>Bacteria</taxon>
        <taxon>Pseudomonadati</taxon>
        <taxon>Pseudomonadota</taxon>
        <taxon>Alphaproteobacteria</taxon>
        <taxon>Caulobacterales</taxon>
        <taxon>Caulobacteraceae</taxon>
        <taxon>Phenylobacterium</taxon>
    </lineage>
</organism>
<comment type="caution">
    <text evidence="2">The sequence shown here is derived from an EMBL/GenBank/DDBJ whole genome shotgun (WGS) entry which is preliminary data.</text>
</comment>
<feature type="domain" description="Lipid/polyisoprenoid-binding YceI-like" evidence="1">
    <location>
        <begin position="46"/>
        <end position="222"/>
    </location>
</feature>
<dbReference type="InterPro" id="IPR036761">
    <property type="entry name" value="TTHA0802/YceI-like_sf"/>
</dbReference>
<evidence type="ECO:0000313" key="2">
    <source>
        <dbReference type="EMBL" id="MBB3890418.1"/>
    </source>
</evidence>
<protein>
    <submittedName>
        <fullName evidence="2">Polyisoprenoid-binding protein YceI</fullName>
    </submittedName>
</protein>
<keyword evidence="3" id="KW-1185">Reference proteome</keyword>